<dbReference type="InterPro" id="IPR000792">
    <property type="entry name" value="Tscrpt_reg_LuxR_C"/>
</dbReference>
<dbReference type="RefSeq" id="WP_183591807.1">
    <property type="nucleotide sequence ID" value="NZ_JACHWR010000001.1"/>
</dbReference>
<dbReference type="SMART" id="SM00448">
    <property type="entry name" value="REC"/>
    <property type="match status" value="1"/>
</dbReference>
<dbReference type="PANTHER" id="PTHR43214">
    <property type="entry name" value="TWO-COMPONENT RESPONSE REGULATOR"/>
    <property type="match status" value="1"/>
</dbReference>
<comment type="caution">
    <text evidence="5">The sequence shown here is derived from an EMBL/GenBank/DDBJ whole genome shotgun (WGS) entry which is preliminary data.</text>
</comment>
<gene>
    <name evidence="5" type="ORF">FHU40_001761</name>
</gene>
<accession>A0A7W4Z1U8</accession>
<evidence type="ECO:0000256" key="1">
    <source>
        <dbReference type="ARBA" id="ARBA00023125"/>
    </source>
</evidence>
<dbReference type="PROSITE" id="PS50110">
    <property type="entry name" value="RESPONSE_REGULATORY"/>
    <property type="match status" value="1"/>
</dbReference>
<dbReference type="SUPFAM" id="SSF46894">
    <property type="entry name" value="C-terminal effector domain of the bipartite response regulators"/>
    <property type="match status" value="1"/>
</dbReference>
<dbReference type="InterPro" id="IPR011006">
    <property type="entry name" value="CheY-like_superfamily"/>
</dbReference>
<dbReference type="GO" id="GO:0000160">
    <property type="term" value="P:phosphorelay signal transduction system"/>
    <property type="evidence" value="ECO:0007669"/>
    <property type="project" value="InterPro"/>
</dbReference>
<dbReference type="GO" id="GO:0003677">
    <property type="term" value="F:DNA binding"/>
    <property type="evidence" value="ECO:0007669"/>
    <property type="project" value="UniProtKB-KW"/>
</dbReference>
<protein>
    <submittedName>
        <fullName evidence="5">DNA-binding NarL/FixJ family response regulator</fullName>
    </submittedName>
</protein>
<feature type="domain" description="HTH luxR-type" evidence="3">
    <location>
        <begin position="157"/>
        <end position="222"/>
    </location>
</feature>
<dbReference type="AlphaFoldDB" id="A0A7W4Z1U8"/>
<feature type="modified residue" description="4-aspartylphosphate" evidence="2">
    <location>
        <position position="65"/>
    </location>
</feature>
<dbReference type="PROSITE" id="PS50043">
    <property type="entry name" value="HTH_LUXR_2"/>
    <property type="match status" value="1"/>
</dbReference>
<evidence type="ECO:0000313" key="6">
    <source>
        <dbReference type="Proteomes" id="UP000589626"/>
    </source>
</evidence>
<evidence type="ECO:0000259" key="3">
    <source>
        <dbReference type="PROSITE" id="PS50043"/>
    </source>
</evidence>
<dbReference type="SMART" id="SM00421">
    <property type="entry name" value="HTH_LUXR"/>
    <property type="match status" value="1"/>
</dbReference>
<feature type="domain" description="Response regulatory" evidence="4">
    <location>
        <begin position="11"/>
        <end position="129"/>
    </location>
</feature>
<dbReference type="GO" id="GO:0006355">
    <property type="term" value="P:regulation of DNA-templated transcription"/>
    <property type="evidence" value="ECO:0007669"/>
    <property type="project" value="InterPro"/>
</dbReference>
<name>A0A7W4Z1U8_9ACTN</name>
<keyword evidence="2" id="KW-0597">Phosphoprotein</keyword>
<dbReference type="InterPro" id="IPR001789">
    <property type="entry name" value="Sig_transdc_resp-reg_receiver"/>
</dbReference>
<reference evidence="5 6" key="1">
    <citation type="submission" date="2020-08" db="EMBL/GenBank/DDBJ databases">
        <title>Sequencing the genomes of 1000 actinobacteria strains.</title>
        <authorList>
            <person name="Klenk H.-P."/>
        </authorList>
    </citation>
    <scope>NUCLEOTIDE SEQUENCE [LARGE SCALE GENOMIC DNA]</scope>
    <source>
        <strain evidence="5 6">DSM 105498</strain>
    </source>
</reference>
<dbReference type="CDD" id="cd06170">
    <property type="entry name" value="LuxR_C_like"/>
    <property type="match status" value="1"/>
</dbReference>
<dbReference type="InterPro" id="IPR036388">
    <property type="entry name" value="WH-like_DNA-bd_sf"/>
</dbReference>
<organism evidence="5 6">
    <name type="scientific">Nocardioides soli</name>
    <dbReference type="NCBI Taxonomy" id="1036020"/>
    <lineage>
        <taxon>Bacteria</taxon>
        <taxon>Bacillati</taxon>
        <taxon>Actinomycetota</taxon>
        <taxon>Actinomycetes</taxon>
        <taxon>Propionibacteriales</taxon>
        <taxon>Nocardioidaceae</taxon>
        <taxon>Nocardioides</taxon>
    </lineage>
</organism>
<evidence type="ECO:0000313" key="5">
    <source>
        <dbReference type="EMBL" id="MBB3041960.1"/>
    </source>
</evidence>
<keyword evidence="1 5" id="KW-0238">DNA-binding</keyword>
<dbReference type="PRINTS" id="PR00038">
    <property type="entry name" value="HTHLUXR"/>
</dbReference>
<dbReference type="Pfam" id="PF00072">
    <property type="entry name" value="Response_reg"/>
    <property type="match status" value="1"/>
</dbReference>
<dbReference type="SUPFAM" id="SSF52172">
    <property type="entry name" value="CheY-like"/>
    <property type="match status" value="1"/>
</dbReference>
<dbReference type="Pfam" id="PF00196">
    <property type="entry name" value="GerE"/>
    <property type="match status" value="1"/>
</dbReference>
<proteinExistence type="predicted"/>
<dbReference type="Gene3D" id="1.10.10.10">
    <property type="entry name" value="Winged helix-like DNA-binding domain superfamily/Winged helix DNA-binding domain"/>
    <property type="match status" value="1"/>
</dbReference>
<dbReference type="InterPro" id="IPR039420">
    <property type="entry name" value="WalR-like"/>
</dbReference>
<dbReference type="Proteomes" id="UP000589626">
    <property type="component" value="Unassembled WGS sequence"/>
</dbReference>
<keyword evidence="6" id="KW-1185">Reference proteome</keyword>
<evidence type="ECO:0000259" key="4">
    <source>
        <dbReference type="PROSITE" id="PS50110"/>
    </source>
</evidence>
<dbReference type="InterPro" id="IPR016032">
    <property type="entry name" value="Sig_transdc_resp-reg_C-effctor"/>
</dbReference>
<sequence>MTGPAPRSQLKLLIIEDHTLFAESLELALNLEGYDVQRFPIPEEGGAQAVLASVVRMRPRIVLLDLDLGGVGDGVRLITPMVKAGVNVVVVTASNDRARWGECLRHGARKVLSKSQPLNEILSTVRRINQGLPVIDREEREALISHWHEQGLERVALQRRLALLTPREEAVLGELMQGRTVRDIASSSFVSEATVRTQVKAILSKLEVSSQLAAVGIANTAGWQPPRR</sequence>
<dbReference type="Gene3D" id="3.40.50.2300">
    <property type="match status" value="1"/>
</dbReference>
<evidence type="ECO:0000256" key="2">
    <source>
        <dbReference type="PROSITE-ProRule" id="PRU00169"/>
    </source>
</evidence>
<dbReference type="EMBL" id="JACHWR010000001">
    <property type="protein sequence ID" value="MBB3041960.1"/>
    <property type="molecule type" value="Genomic_DNA"/>
</dbReference>